<keyword evidence="1" id="KW-0732">Signal</keyword>
<accession>A0AAF1B4S1</accession>
<dbReference type="Proteomes" id="UP000077755">
    <property type="component" value="Chromosome 5"/>
</dbReference>
<organism evidence="3 4">
    <name type="scientific">Daucus carota subsp. sativus</name>
    <name type="common">Carrot</name>
    <dbReference type="NCBI Taxonomy" id="79200"/>
    <lineage>
        <taxon>Eukaryota</taxon>
        <taxon>Viridiplantae</taxon>
        <taxon>Streptophyta</taxon>
        <taxon>Embryophyta</taxon>
        <taxon>Tracheophyta</taxon>
        <taxon>Spermatophyta</taxon>
        <taxon>Magnoliopsida</taxon>
        <taxon>eudicotyledons</taxon>
        <taxon>Gunneridae</taxon>
        <taxon>Pentapetalae</taxon>
        <taxon>asterids</taxon>
        <taxon>campanulids</taxon>
        <taxon>Apiales</taxon>
        <taxon>Apiaceae</taxon>
        <taxon>Apioideae</taxon>
        <taxon>Scandiceae</taxon>
        <taxon>Daucinae</taxon>
        <taxon>Daucus</taxon>
        <taxon>Daucus sect. Daucus</taxon>
    </lineage>
</organism>
<evidence type="ECO:0000256" key="1">
    <source>
        <dbReference type="SAM" id="SignalP"/>
    </source>
</evidence>
<evidence type="ECO:0000259" key="2">
    <source>
        <dbReference type="PROSITE" id="PS51379"/>
    </source>
</evidence>
<evidence type="ECO:0000313" key="3">
    <source>
        <dbReference type="EMBL" id="WOH03171.1"/>
    </source>
</evidence>
<dbReference type="EMBL" id="CP093347">
    <property type="protein sequence ID" value="WOH03171.1"/>
    <property type="molecule type" value="Genomic_DNA"/>
</dbReference>
<sequence length="78" mass="8581">MGSKMLVLLALSIAFALLISSEVTARDLSETTPNWSHQRHLRQKTPITLKPSNCIDCADGRCLPVCPHQEAAQVKPQN</sequence>
<dbReference type="InterPro" id="IPR017896">
    <property type="entry name" value="4Fe4S_Fe-S-bd"/>
</dbReference>
<reference evidence="3" key="1">
    <citation type="journal article" date="2016" name="Nat. Genet.">
        <title>A high-quality carrot genome assembly provides new insights into carotenoid accumulation and asterid genome evolution.</title>
        <authorList>
            <person name="Iorizzo M."/>
            <person name="Ellison S."/>
            <person name="Senalik D."/>
            <person name="Zeng P."/>
            <person name="Satapoomin P."/>
            <person name="Huang J."/>
            <person name="Bowman M."/>
            <person name="Iovene M."/>
            <person name="Sanseverino W."/>
            <person name="Cavagnaro P."/>
            <person name="Yildiz M."/>
            <person name="Macko-Podgorni A."/>
            <person name="Moranska E."/>
            <person name="Grzebelus E."/>
            <person name="Grzebelus D."/>
            <person name="Ashrafi H."/>
            <person name="Zheng Z."/>
            <person name="Cheng S."/>
            <person name="Spooner D."/>
            <person name="Van Deynze A."/>
            <person name="Simon P."/>
        </authorList>
    </citation>
    <scope>NUCLEOTIDE SEQUENCE</scope>
    <source>
        <tissue evidence="3">Leaf</tissue>
    </source>
</reference>
<dbReference type="PROSITE" id="PS51379">
    <property type="entry name" value="4FE4S_FER_2"/>
    <property type="match status" value="1"/>
</dbReference>
<gene>
    <name evidence="3" type="ORF">DCAR_0522565</name>
</gene>
<feature type="signal peptide" evidence="1">
    <location>
        <begin position="1"/>
        <end position="25"/>
    </location>
</feature>
<reference evidence="3" key="2">
    <citation type="submission" date="2022-03" db="EMBL/GenBank/DDBJ databases">
        <title>Draft title - Genomic analysis of global carrot germplasm unveils the trajectory of domestication and the origin of high carotenoid orange carrot.</title>
        <authorList>
            <person name="Iorizzo M."/>
            <person name="Ellison S."/>
            <person name="Senalik D."/>
            <person name="Macko-Podgorni A."/>
            <person name="Grzebelus D."/>
            <person name="Bostan H."/>
            <person name="Rolling W."/>
            <person name="Curaba J."/>
            <person name="Simon P."/>
        </authorList>
    </citation>
    <scope>NUCLEOTIDE SEQUENCE</scope>
    <source>
        <tissue evidence="3">Leaf</tissue>
    </source>
</reference>
<dbReference type="AlphaFoldDB" id="A0AAF1B4S1"/>
<feature type="chain" id="PRO_5041945613" description="4Fe-4S ferredoxin-type domain-containing protein" evidence="1">
    <location>
        <begin position="26"/>
        <end position="78"/>
    </location>
</feature>
<evidence type="ECO:0000313" key="4">
    <source>
        <dbReference type="Proteomes" id="UP000077755"/>
    </source>
</evidence>
<feature type="domain" description="4Fe-4S ferredoxin-type" evidence="2">
    <location>
        <begin position="45"/>
        <end position="77"/>
    </location>
</feature>
<proteinExistence type="predicted"/>
<protein>
    <recommendedName>
        <fullName evidence="2">4Fe-4S ferredoxin-type domain-containing protein</fullName>
    </recommendedName>
</protein>
<keyword evidence="4" id="KW-1185">Reference proteome</keyword>
<name>A0AAF1B4S1_DAUCS</name>